<dbReference type="Pfam" id="PF01546">
    <property type="entry name" value="Peptidase_M20"/>
    <property type="match status" value="1"/>
</dbReference>
<keyword evidence="10 11" id="KW-0482">Metalloprotease</keyword>
<dbReference type="InterPro" id="IPR001261">
    <property type="entry name" value="ArgE/DapE_CS"/>
</dbReference>
<dbReference type="Proteomes" id="UP000239706">
    <property type="component" value="Unassembled WGS sequence"/>
</dbReference>
<dbReference type="PROSITE" id="PS00758">
    <property type="entry name" value="ARGE_DAPE_CPG2_1"/>
    <property type="match status" value="1"/>
</dbReference>
<keyword evidence="5 11" id="KW-0963">Cytoplasm</keyword>
<dbReference type="CDD" id="cd03892">
    <property type="entry name" value="M20_peptT"/>
    <property type="match status" value="1"/>
</dbReference>
<sequence>MSEVIERFLKYVSFNTKSDELTNTTPSTPGQMFFAKELGKELEEIGLINVSVDENGYVMGELPSNIDKKLPVIGFIAHMDTSPDMSGEKVKPKFIENYNGEDIILNKEDNIVLSPKDFPELKDYIGKTLITADGTTLLGADDKAGVAEIVTSMKYLVDNPHIKHGKICVAFTPDEEIGAGADHFNVEKFAADFAYTIDGGAIGELEFENFNAAGAKICIKGRNVHPGYAKDKMINSMTIARELMNGIPEDEVPERTEGHEGFYHLISINGEVEETKLQYIIRDFYKDSFQKRKEYLQNIVDDLNKKHGKDTIALELKDQYFNMKEKVEPVKYIVDIAYKAMEEAGVTPKISPIRGGTDGARLSFEGLPTPNIFTGGHNFHGKYEYIPTFAMEKAVEVIVKIVDLSTNIYKK</sequence>
<dbReference type="RefSeq" id="WP_106063808.1">
    <property type="nucleotide sequence ID" value="NZ_PVXO01000047.1"/>
</dbReference>
<keyword evidence="8 11" id="KW-0378">Hydrolase</keyword>
<dbReference type="HAMAP" id="MF_00550">
    <property type="entry name" value="Aminopeptidase_M20"/>
    <property type="match status" value="1"/>
</dbReference>
<evidence type="ECO:0000256" key="1">
    <source>
        <dbReference type="ARBA" id="ARBA00000870"/>
    </source>
</evidence>
<organism evidence="15 16">
    <name type="scientific">Clostridium liquoris</name>
    <dbReference type="NCBI Taxonomy" id="1289519"/>
    <lineage>
        <taxon>Bacteria</taxon>
        <taxon>Bacillati</taxon>
        <taxon>Bacillota</taxon>
        <taxon>Clostridia</taxon>
        <taxon>Eubacteriales</taxon>
        <taxon>Clostridiaceae</taxon>
        <taxon>Clostridium</taxon>
    </lineage>
</organism>
<evidence type="ECO:0000313" key="15">
    <source>
        <dbReference type="EMBL" id="PRR78291.1"/>
    </source>
</evidence>
<evidence type="ECO:0000256" key="7">
    <source>
        <dbReference type="ARBA" id="ARBA00022723"/>
    </source>
</evidence>
<feature type="active site" evidence="11 12">
    <location>
        <position position="80"/>
    </location>
</feature>
<comment type="subcellular location">
    <subcellularLocation>
        <location evidence="2 11">Cytoplasm</location>
    </subcellularLocation>
</comment>
<comment type="cofactor">
    <cofactor evidence="11 13">
        <name>Zn(2+)</name>
        <dbReference type="ChEBI" id="CHEBI:29105"/>
    </cofactor>
    <text evidence="11 13">Binds 2 Zn(2+) ions per subunit.</text>
</comment>
<feature type="binding site" evidence="11 13">
    <location>
        <position position="141"/>
    </location>
    <ligand>
        <name>Zn(2+)</name>
        <dbReference type="ChEBI" id="CHEBI:29105"/>
        <label>2</label>
    </ligand>
</feature>
<dbReference type="InterPro" id="IPR011650">
    <property type="entry name" value="Peptidase_M20_dimer"/>
</dbReference>
<dbReference type="EC" id="3.4.11.4" evidence="11"/>
<evidence type="ECO:0000256" key="10">
    <source>
        <dbReference type="ARBA" id="ARBA00023049"/>
    </source>
</evidence>
<keyword evidence="6 11" id="KW-0645">Protease</keyword>
<accession>A0A2T0B311</accession>
<evidence type="ECO:0000256" key="5">
    <source>
        <dbReference type="ARBA" id="ARBA00022490"/>
    </source>
</evidence>
<evidence type="ECO:0000313" key="16">
    <source>
        <dbReference type="Proteomes" id="UP000239706"/>
    </source>
</evidence>
<evidence type="ECO:0000256" key="13">
    <source>
        <dbReference type="PIRSR" id="PIRSR037215-2"/>
    </source>
</evidence>
<dbReference type="PIRSF" id="PIRSF037215">
    <property type="entry name" value="Peptidase_M20B"/>
    <property type="match status" value="1"/>
</dbReference>
<keyword evidence="16" id="KW-1185">Reference proteome</keyword>
<feature type="domain" description="Peptidase M20 dimerisation" evidence="14">
    <location>
        <begin position="208"/>
        <end position="310"/>
    </location>
</feature>
<dbReference type="Gene3D" id="3.30.70.360">
    <property type="match status" value="1"/>
</dbReference>
<gene>
    <name evidence="11 15" type="primary">pepT</name>
    <name evidence="15" type="ORF">CLLI_17180</name>
</gene>
<dbReference type="SUPFAM" id="SSF53187">
    <property type="entry name" value="Zn-dependent exopeptidases"/>
    <property type="match status" value="1"/>
</dbReference>
<feature type="binding site" evidence="11 13">
    <location>
        <position position="78"/>
    </location>
    <ligand>
        <name>Zn(2+)</name>
        <dbReference type="ChEBI" id="CHEBI:29105"/>
        <label>1</label>
    </ligand>
</feature>
<dbReference type="InterPro" id="IPR036264">
    <property type="entry name" value="Bact_exopeptidase_dim_dom"/>
</dbReference>
<dbReference type="NCBIfam" id="TIGR01882">
    <property type="entry name" value="peptidase-T"/>
    <property type="match status" value="1"/>
</dbReference>
<feature type="binding site" evidence="11 13">
    <location>
        <position position="141"/>
    </location>
    <ligand>
        <name>Zn(2+)</name>
        <dbReference type="ChEBI" id="CHEBI:29105"/>
        <label>1</label>
    </ligand>
</feature>
<dbReference type="GO" id="GO:0005829">
    <property type="term" value="C:cytosol"/>
    <property type="evidence" value="ECO:0007669"/>
    <property type="project" value="TreeGrafter"/>
</dbReference>
<feature type="active site" description="Proton acceptor" evidence="11 12">
    <location>
        <position position="175"/>
    </location>
</feature>
<name>A0A2T0B311_9CLOT</name>
<evidence type="ECO:0000256" key="2">
    <source>
        <dbReference type="ARBA" id="ARBA00004496"/>
    </source>
</evidence>
<feature type="binding site" evidence="11 13">
    <location>
        <position position="176"/>
    </location>
    <ligand>
        <name>Zn(2+)</name>
        <dbReference type="ChEBI" id="CHEBI:29105"/>
        <label>2</label>
    </ligand>
</feature>
<dbReference type="PANTHER" id="PTHR42994:SF1">
    <property type="entry name" value="PEPTIDASE T"/>
    <property type="match status" value="1"/>
</dbReference>
<evidence type="ECO:0000256" key="8">
    <source>
        <dbReference type="ARBA" id="ARBA00022801"/>
    </source>
</evidence>
<dbReference type="InterPro" id="IPR010161">
    <property type="entry name" value="Peptidase_M20B"/>
</dbReference>
<keyword evidence="4 11" id="KW-0031">Aminopeptidase</keyword>
<evidence type="ECO:0000256" key="9">
    <source>
        <dbReference type="ARBA" id="ARBA00022833"/>
    </source>
</evidence>
<dbReference type="FunFam" id="3.30.70.360:FF:000002">
    <property type="entry name" value="Peptidase T"/>
    <property type="match status" value="1"/>
</dbReference>
<protein>
    <recommendedName>
        <fullName evidence="11">Peptidase T</fullName>
        <ecNumber evidence="11">3.4.11.4</ecNumber>
    </recommendedName>
    <alternativeName>
        <fullName evidence="11">Aminotripeptidase</fullName>
        <shortName evidence="11">Tripeptidase</shortName>
    </alternativeName>
    <alternativeName>
        <fullName evidence="11">Tripeptide aminopeptidase</fullName>
    </alternativeName>
</protein>
<evidence type="ECO:0000256" key="11">
    <source>
        <dbReference type="HAMAP-Rule" id="MF_00550"/>
    </source>
</evidence>
<dbReference type="Pfam" id="PF07687">
    <property type="entry name" value="M20_dimer"/>
    <property type="match status" value="1"/>
</dbReference>
<dbReference type="GO" id="GO:0006508">
    <property type="term" value="P:proteolysis"/>
    <property type="evidence" value="ECO:0007669"/>
    <property type="project" value="UniProtKB-UniRule"/>
</dbReference>
<feature type="binding site" evidence="11 13">
    <location>
        <position position="380"/>
    </location>
    <ligand>
        <name>Zn(2+)</name>
        <dbReference type="ChEBI" id="CHEBI:29105"/>
        <label>2</label>
    </ligand>
</feature>
<dbReference type="PROSITE" id="PS00759">
    <property type="entry name" value="ARGE_DAPE_CPG2_2"/>
    <property type="match status" value="1"/>
</dbReference>
<reference evidence="15 16" key="1">
    <citation type="submission" date="2018-03" db="EMBL/GenBank/DDBJ databases">
        <title>Genome sequence of Clostridium liquoris DSM 100320.</title>
        <authorList>
            <person name="Poehlein A."/>
            <person name="Daniel R."/>
        </authorList>
    </citation>
    <scope>NUCLEOTIDE SEQUENCE [LARGE SCALE GENOMIC DNA]</scope>
    <source>
        <strain evidence="15 16">DSM 100320</strain>
    </source>
</reference>
<dbReference type="GO" id="GO:0008237">
    <property type="term" value="F:metallopeptidase activity"/>
    <property type="evidence" value="ECO:0007669"/>
    <property type="project" value="UniProtKB-KW"/>
</dbReference>
<dbReference type="Gene3D" id="3.40.630.10">
    <property type="entry name" value="Zn peptidases"/>
    <property type="match status" value="1"/>
</dbReference>
<comment type="caution">
    <text evidence="15">The sequence shown here is derived from an EMBL/GenBank/DDBJ whole genome shotgun (WGS) entry which is preliminary data.</text>
</comment>
<keyword evidence="9 11" id="KW-0862">Zinc</keyword>
<comment type="catalytic activity">
    <reaction evidence="1 11">
        <text>Release of the N-terminal residue from a tripeptide.</text>
        <dbReference type="EC" id="3.4.11.4"/>
    </reaction>
</comment>
<comment type="function">
    <text evidence="11">Cleaves the N-terminal amino acid of tripeptides.</text>
</comment>
<evidence type="ECO:0000256" key="4">
    <source>
        <dbReference type="ARBA" id="ARBA00022438"/>
    </source>
</evidence>
<dbReference type="AlphaFoldDB" id="A0A2T0B311"/>
<evidence type="ECO:0000256" key="3">
    <source>
        <dbReference type="ARBA" id="ARBA00009692"/>
    </source>
</evidence>
<dbReference type="OrthoDB" id="9804934at2"/>
<proteinExistence type="inferred from homology"/>
<dbReference type="InterPro" id="IPR002933">
    <property type="entry name" value="Peptidase_M20"/>
</dbReference>
<comment type="similarity">
    <text evidence="3 11">Belongs to the peptidase M20B family.</text>
</comment>
<dbReference type="GO" id="GO:0008270">
    <property type="term" value="F:zinc ion binding"/>
    <property type="evidence" value="ECO:0007669"/>
    <property type="project" value="UniProtKB-UniRule"/>
</dbReference>
<dbReference type="GO" id="GO:0045148">
    <property type="term" value="F:tripeptide aminopeptidase activity"/>
    <property type="evidence" value="ECO:0007669"/>
    <property type="project" value="UniProtKB-UniRule"/>
</dbReference>
<dbReference type="PANTHER" id="PTHR42994">
    <property type="entry name" value="PEPTIDASE T"/>
    <property type="match status" value="1"/>
</dbReference>
<evidence type="ECO:0000256" key="12">
    <source>
        <dbReference type="PIRSR" id="PIRSR037215-1"/>
    </source>
</evidence>
<dbReference type="NCBIfam" id="NF003976">
    <property type="entry name" value="PRK05469.1"/>
    <property type="match status" value="1"/>
</dbReference>
<dbReference type="NCBIfam" id="NF009920">
    <property type="entry name" value="PRK13381.1"/>
    <property type="match status" value="1"/>
</dbReference>
<evidence type="ECO:0000259" key="14">
    <source>
        <dbReference type="Pfam" id="PF07687"/>
    </source>
</evidence>
<evidence type="ECO:0000256" key="6">
    <source>
        <dbReference type="ARBA" id="ARBA00022670"/>
    </source>
</evidence>
<feature type="binding site" evidence="11 13">
    <location>
        <position position="198"/>
    </location>
    <ligand>
        <name>Zn(2+)</name>
        <dbReference type="ChEBI" id="CHEBI:29105"/>
        <label>1</label>
    </ligand>
</feature>
<dbReference type="EMBL" id="PVXO01000047">
    <property type="protein sequence ID" value="PRR78291.1"/>
    <property type="molecule type" value="Genomic_DNA"/>
</dbReference>
<dbReference type="SUPFAM" id="SSF55031">
    <property type="entry name" value="Bacterial exopeptidase dimerisation domain"/>
    <property type="match status" value="1"/>
</dbReference>
<dbReference type="GO" id="GO:0043171">
    <property type="term" value="P:peptide catabolic process"/>
    <property type="evidence" value="ECO:0007669"/>
    <property type="project" value="UniProtKB-UniRule"/>
</dbReference>
<keyword evidence="7 11" id="KW-0479">Metal-binding</keyword>